<dbReference type="Pfam" id="PF10358">
    <property type="entry name" value="NT-C2"/>
    <property type="match status" value="1"/>
</dbReference>
<dbReference type="PANTHER" id="PTHR21456">
    <property type="entry name" value="FAMILY WITH SEQUENCE SIMILARITY 102"/>
    <property type="match status" value="1"/>
</dbReference>
<feature type="compositionally biased region" description="Basic and acidic residues" evidence="2">
    <location>
        <begin position="273"/>
        <end position="287"/>
    </location>
</feature>
<accession>A0A5K3EQG8</accession>
<feature type="compositionally biased region" description="Polar residues" evidence="2">
    <location>
        <begin position="492"/>
        <end position="501"/>
    </location>
</feature>
<dbReference type="InterPro" id="IPR019448">
    <property type="entry name" value="NT-C2"/>
</dbReference>
<organism evidence="4">
    <name type="scientific">Mesocestoides corti</name>
    <name type="common">Flatworm</name>
    <dbReference type="NCBI Taxonomy" id="53468"/>
    <lineage>
        <taxon>Eukaryota</taxon>
        <taxon>Metazoa</taxon>
        <taxon>Spiralia</taxon>
        <taxon>Lophotrochozoa</taxon>
        <taxon>Platyhelminthes</taxon>
        <taxon>Cestoda</taxon>
        <taxon>Eucestoda</taxon>
        <taxon>Cyclophyllidea</taxon>
        <taxon>Mesocestoididae</taxon>
        <taxon>Mesocestoides</taxon>
    </lineage>
</organism>
<feature type="domain" description="C2 NT-type" evidence="3">
    <location>
        <begin position="5"/>
        <end position="154"/>
    </location>
</feature>
<feature type="compositionally biased region" description="Low complexity" evidence="2">
    <location>
        <begin position="502"/>
        <end position="512"/>
    </location>
</feature>
<reference evidence="4" key="1">
    <citation type="submission" date="2019-11" db="UniProtKB">
        <authorList>
            <consortium name="WormBaseParasite"/>
        </authorList>
    </citation>
    <scope>IDENTIFICATION</scope>
</reference>
<feature type="region of interest" description="Disordered" evidence="2">
    <location>
        <begin position="379"/>
        <end position="414"/>
    </location>
</feature>
<dbReference type="PROSITE" id="PS51840">
    <property type="entry name" value="C2_NT"/>
    <property type="match status" value="1"/>
</dbReference>
<feature type="region of interest" description="Disordered" evidence="2">
    <location>
        <begin position="492"/>
        <end position="522"/>
    </location>
</feature>
<evidence type="ECO:0000259" key="3">
    <source>
        <dbReference type="PROSITE" id="PS51840"/>
    </source>
</evidence>
<evidence type="ECO:0000256" key="1">
    <source>
        <dbReference type="ARBA" id="ARBA00034780"/>
    </source>
</evidence>
<feature type="compositionally biased region" description="Low complexity" evidence="2">
    <location>
        <begin position="195"/>
        <end position="204"/>
    </location>
</feature>
<feature type="region of interest" description="Disordered" evidence="2">
    <location>
        <begin position="182"/>
        <end position="205"/>
    </location>
</feature>
<evidence type="ECO:0000313" key="4">
    <source>
        <dbReference type="WBParaSite" id="MCU_001953-RD"/>
    </source>
</evidence>
<evidence type="ECO:0000256" key="2">
    <source>
        <dbReference type="SAM" id="MobiDB-lite"/>
    </source>
</evidence>
<dbReference type="AlphaFoldDB" id="A0A5K3EQG8"/>
<sequence>MACVPIISNRRKCQFETTVNLHCLMAVPYVNAVIFTKLRLLNSRNSCQYSQRVAVVDNSVHWNSCHTFQCKMRTNPETNLLESCKLKVSVRMESEGGKSFHKIGYVIVDLACFAASGYVRCRRRYLLQGYGEDKRRAGKRQDNSLLVMSFTCQQVFGNTCFRVPPEDLSNCVSTSHSVDPHNLATRVGDNAPLHTPTTPAAAATSSLVGGVPGLARLPDESRHPFVGASPVLQLVGEISNSNERNEDTAVQMRSRRRRRRKGCFQSAEQEGEEAQRSDAEMSYEKSLRRSSPLGDDDEKGDHESTPPLLNKPDVSPSRCHMSSADEVLSVGECFSASSMPIDHHRIEEGEEGDGEVFYPLPRLTKPSFDLLASEDRLKKDGASSHPAAAAVATSSSPYNGSSTGSGSKTHSDSLSVLPSTFPDFSSLPIHSRPFAPVTRVGSGAGHFHTCPHVRSSSFLLHHQQQQQQRQTKKVHGADSGFQFSPGCEVTSEQCDRSSGFQSHSRNSSFGSSGPPPGGCGARESFRCVSNDLTPGVAGTYGDHYLPSSNNKQHLIDLTRAPHAEVVSQILRTAGSVAAATTTAAVSATPSASPRSTTVVRI</sequence>
<feature type="region of interest" description="Disordered" evidence="2">
    <location>
        <begin position="238"/>
        <end position="321"/>
    </location>
</feature>
<proteinExistence type="inferred from homology"/>
<protein>
    <submittedName>
        <fullName evidence="4">C2 NT-type domain-containing protein</fullName>
    </submittedName>
</protein>
<feature type="compositionally biased region" description="Low complexity" evidence="2">
    <location>
        <begin position="383"/>
        <end position="408"/>
    </location>
</feature>
<dbReference type="PANTHER" id="PTHR21456:SF1">
    <property type="entry name" value="C2 NT-TYPE DOMAIN-CONTAINING PROTEIN"/>
    <property type="match status" value="1"/>
</dbReference>
<name>A0A5K3EQG8_MESCO</name>
<feature type="compositionally biased region" description="Basic residues" evidence="2">
    <location>
        <begin position="253"/>
        <end position="262"/>
    </location>
</feature>
<dbReference type="WBParaSite" id="MCU_001953-RD">
    <property type="protein sequence ID" value="MCU_001953-RD"/>
    <property type="gene ID" value="MCU_001953"/>
</dbReference>
<comment type="similarity">
    <text evidence="1">Belongs to the EEIG family.</text>
</comment>
<dbReference type="InterPro" id="IPR039931">
    <property type="entry name" value="EEIG1/2-like"/>
</dbReference>